<name>A0A2G1BWE7_9FLAO</name>
<dbReference type="Proteomes" id="UP000222163">
    <property type="component" value="Unassembled WGS sequence"/>
</dbReference>
<reference evidence="3 4" key="1">
    <citation type="journal article" date="2016" name="Nat. Commun.">
        <title>Microbial interactions lead to rapid micro-scale successions on model marine particles.</title>
        <authorList>
            <person name="Datta M.S."/>
            <person name="Sliwerska E."/>
            <person name="Gore J."/>
            <person name="Polz M.F."/>
            <person name="Cordero O.X."/>
        </authorList>
    </citation>
    <scope>NUCLEOTIDE SEQUENCE [LARGE SCALE GENOMIC DNA]</scope>
    <source>
        <strain evidence="3 4">4G03</strain>
    </source>
</reference>
<dbReference type="EMBL" id="JAUYVU010000002">
    <property type="protein sequence ID" value="MDP2540408.1"/>
    <property type="molecule type" value="Genomic_DNA"/>
</dbReference>
<keyword evidence="1" id="KW-0472">Membrane</keyword>
<organism evidence="3 4">
    <name type="scientific">Tenacibaculum discolor</name>
    <dbReference type="NCBI Taxonomy" id="361581"/>
    <lineage>
        <taxon>Bacteria</taxon>
        <taxon>Pseudomonadati</taxon>
        <taxon>Bacteroidota</taxon>
        <taxon>Flavobacteriia</taxon>
        <taxon>Flavobacteriales</taxon>
        <taxon>Flavobacteriaceae</taxon>
        <taxon>Tenacibaculum</taxon>
    </lineage>
</organism>
<feature type="transmembrane region" description="Helical" evidence="1">
    <location>
        <begin position="12"/>
        <end position="35"/>
    </location>
</feature>
<evidence type="ECO:0000313" key="2">
    <source>
        <dbReference type="EMBL" id="MDP2540408.1"/>
    </source>
</evidence>
<accession>A0A2G1BWE7</accession>
<keyword evidence="1" id="KW-1133">Transmembrane helix</keyword>
<evidence type="ECO:0000256" key="1">
    <source>
        <dbReference type="SAM" id="Phobius"/>
    </source>
</evidence>
<evidence type="ECO:0000313" key="5">
    <source>
        <dbReference type="Proteomes" id="UP001242342"/>
    </source>
</evidence>
<proteinExistence type="predicted"/>
<dbReference type="AlphaFoldDB" id="A0A2G1BWE7"/>
<evidence type="ECO:0000313" key="4">
    <source>
        <dbReference type="Proteomes" id="UP000222163"/>
    </source>
</evidence>
<dbReference type="RefSeq" id="WP_099214189.1">
    <property type="nucleotide sequence ID" value="NZ_JAUYVU010000002.1"/>
</dbReference>
<sequence>MKKTLLIFEHRKGFFISTESLILILLTGIAFLLVYLNSTSNFDFGNFPIYILIIWLFYFIGYMVSNFFLHEHKNGEFKGKIELENDSILINKTKYELNEINKISIHSNDYEGQFVNGTFEFTRHLSNGLNNELTLNLSNGSEINCHFLQTKGQRVKNFREVLINYHLKGKMSWLHLLNVLEIEDYDEIQILKKELKEIK</sequence>
<dbReference type="Proteomes" id="UP001242342">
    <property type="component" value="Unassembled WGS sequence"/>
</dbReference>
<keyword evidence="5" id="KW-1185">Reference proteome</keyword>
<reference evidence="2 5" key="3">
    <citation type="submission" date="2023-07" db="EMBL/GenBank/DDBJ databases">
        <title>Genome content predicts the carbon catabolic preferences of heterotrophic bacteria.</title>
        <authorList>
            <person name="Gralka M."/>
        </authorList>
    </citation>
    <scope>NUCLEOTIDE SEQUENCE [LARGE SCALE GENOMIC DNA]</scope>
    <source>
        <strain evidence="2 5">4G03</strain>
    </source>
</reference>
<keyword evidence="1" id="KW-0812">Transmembrane</keyword>
<reference evidence="3" key="2">
    <citation type="submission" date="2017-10" db="EMBL/GenBank/DDBJ databases">
        <authorList>
            <person name="Enke T.N."/>
            <person name="Cordero O.X."/>
        </authorList>
    </citation>
    <scope>NUCLEOTIDE SEQUENCE</scope>
    <source>
        <strain evidence="3">4G03</strain>
    </source>
</reference>
<gene>
    <name evidence="3" type="ORF">CSC81_02465</name>
    <name evidence="2" type="ORF">Q8W23_02860</name>
</gene>
<comment type="caution">
    <text evidence="3">The sequence shown here is derived from an EMBL/GenBank/DDBJ whole genome shotgun (WGS) entry which is preliminary data.</text>
</comment>
<evidence type="ECO:0000313" key="3">
    <source>
        <dbReference type="EMBL" id="PHN98371.1"/>
    </source>
</evidence>
<feature type="transmembrane region" description="Helical" evidence="1">
    <location>
        <begin position="47"/>
        <end position="69"/>
    </location>
</feature>
<dbReference type="EMBL" id="PDUU01000003">
    <property type="protein sequence ID" value="PHN98371.1"/>
    <property type="molecule type" value="Genomic_DNA"/>
</dbReference>
<protein>
    <submittedName>
        <fullName evidence="3">Uncharacterized protein</fullName>
    </submittedName>
</protein>